<keyword evidence="2" id="KW-0732">Signal</keyword>
<evidence type="ECO:0008006" key="5">
    <source>
        <dbReference type="Google" id="ProtNLM"/>
    </source>
</evidence>
<reference evidence="3 4" key="1">
    <citation type="submission" date="2023-10" db="EMBL/GenBank/DDBJ databases">
        <title>Comparative genomics analysis reveals potential genetic determinants of host preference in Cryptosporidium xiaoi.</title>
        <authorList>
            <person name="Xiao L."/>
            <person name="Li J."/>
        </authorList>
    </citation>
    <scope>NUCLEOTIDE SEQUENCE [LARGE SCALE GENOMIC DNA]</scope>
    <source>
        <strain evidence="3 4">52996</strain>
    </source>
</reference>
<evidence type="ECO:0000256" key="1">
    <source>
        <dbReference type="SAM" id="MobiDB-lite"/>
    </source>
</evidence>
<gene>
    <name evidence="3" type="ORF">RS030_2219</name>
</gene>
<feature type="region of interest" description="Disordered" evidence="1">
    <location>
        <begin position="96"/>
        <end position="120"/>
    </location>
</feature>
<proteinExistence type="predicted"/>
<comment type="caution">
    <text evidence="3">The sequence shown here is derived from an EMBL/GenBank/DDBJ whole genome shotgun (WGS) entry which is preliminary data.</text>
</comment>
<accession>A0AAV9XVH4</accession>
<keyword evidence="4" id="KW-1185">Reference proteome</keyword>
<dbReference type="AlphaFoldDB" id="A0AAV9XVH4"/>
<dbReference type="EMBL" id="JAWDEY010000022">
    <property type="protein sequence ID" value="KAK6588765.1"/>
    <property type="molecule type" value="Genomic_DNA"/>
</dbReference>
<feature type="chain" id="PRO_5043990296" description="Signal peptide-containing protein" evidence="2">
    <location>
        <begin position="18"/>
        <end position="120"/>
    </location>
</feature>
<sequence length="120" mass="13522">MKQLLIILLFCLNLVISTRPEYDIIYSLDKNVTTNGTQNSLSDILNKINGDKSKLNYTIESMEFNKTLNSIGTRSTTNITRGLLGFSDNNYNTSFNSTSTDMNNQTNSSRIPTREELLIS</sequence>
<feature type="signal peptide" evidence="2">
    <location>
        <begin position="1"/>
        <end position="17"/>
    </location>
</feature>
<feature type="compositionally biased region" description="Polar residues" evidence="1">
    <location>
        <begin position="102"/>
        <end position="111"/>
    </location>
</feature>
<protein>
    <recommendedName>
        <fullName evidence="5">Signal peptide-containing protein</fullName>
    </recommendedName>
</protein>
<organism evidence="3 4">
    <name type="scientific">Cryptosporidium xiaoi</name>
    <dbReference type="NCBI Taxonomy" id="659607"/>
    <lineage>
        <taxon>Eukaryota</taxon>
        <taxon>Sar</taxon>
        <taxon>Alveolata</taxon>
        <taxon>Apicomplexa</taxon>
        <taxon>Conoidasida</taxon>
        <taxon>Coccidia</taxon>
        <taxon>Eucoccidiorida</taxon>
        <taxon>Eimeriorina</taxon>
        <taxon>Cryptosporidiidae</taxon>
        <taxon>Cryptosporidium</taxon>
    </lineage>
</organism>
<name>A0AAV9XVH4_9CRYT</name>
<evidence type="ECO:0000313" key="3">
    <source>
        <dbReference type="EMBL" id="KAK6588765.1"/>
    </source>
</evidence>
<dbReference type="Proteomes" id="UP001311799">
    <property type="component" value="Unassembled WGS sequence"/>
</dbReference>
<evidence type="ECO:0000256" key="2">
    <source>
        <dbReference type="SAM" id="SignalP"/>
    </source>
</evidence>
<evidence type="ECO:0000313" key="4">
    <source>
        <dbReference type="Proteomes" id="UP001311799"/>
    </source>
</evidence>